<dbReference type="PANTHER" id="PTHR36926:SF1">
    <property type="entry name" value="COLICIN V PRODUCTION PROTEIN"/>
    <property type="match status" value="1"/>
</dbReference>
<dbReference type="EMBL" id="CP006745">
    <property type="protein sequence ID" value="AHC73801.1"/>
    <property type="molecule type" value="Genomic_DNA"/>
</dbReference>
<evidence type="ECO:0000256" key="1">
    <source>
        <dbReference type="ARBA" id="ARBA00004141"/>
    </source>
</evidence>
<evidence type="ECO:0000256" key="5">
    <source>
        <dbReference type="SAM" id="Phobius"/>
    </source>
</evidence>
<feature type="transmembrane region" description="Helical" evidence="5">
    <location>
        <begin position="85"/>
        <end position="109"/>
    </location>
</feature>
<gene>
    <name evidence="6" type="ORF">P856_590</name>
</gene>
<dbReference type="Proteomes" id="UP000018700">
    <property type="component" value="Chromosome"/>
</dbReference>
<comment type="subcellular location">
    <subcellularLocation>
        <location evidence="1">Membrane</location>
        <topology evidence="1">Multi-pass membrane protein</topology>
    </subcellularLocation>
</comment>
<dbReference type="InterPro" id="IPR003825">
    <property type="entry name" value="Colicin-V_CvpA"/>
</dbReference>
<organism evidence="6 7">
    <name type="scientific">Candidatus Endolissoclinum faulkneri L5</name>
    <dbReference type="NCBI Taxonomy" id="1401328"/>
    <lineage>
        <taxon>Bacteria</taxon>
        <taxon>Pseudomonadati</taxon>
        <taxon>Pseudomonadota</taxon>
        <taxon>Alphaproteobacteria</taxon>
        <taxon>Rhodospirillales</taxon>
        <taxon>Rhodospirillaceae</taxon>
        <taxon>Candidatus Endolissoclinum</taxon>
    </lineage>
</organism>
<dbReference type="HOGENOM" id="CLU_092720_0_0_5"/>
<dbReference type="KEGG" id="efk:P856_590"/>
<evidence type="ECO:0000256" key="3">
    <source>
        <dbReference type="ARBA" id="ARBA00022989"/>
    </source>
</evidence>
<keyword evidence="4 5" id="KW-0472">Membrane</keyword>
<protein>
    <submittedName>
        <fullName evidence="6">Colicin V production family protein</fullName>
    </submittedName>
</protein>
<dbReference type="AlphaFoldDB" id="V9TT93"/>
<dbReference type="PATRIC" id="fig|1401328.3.peg.584"/>
<evidence type="ECO:0000256" key="4">
    <source>
        <dbReference type="ARBA" id="ARBA00023136"/>
    </source>
</evidence>
<dbReference type="PANTHER" id="PTHR36926">
    <property type="entry name" value="COLICIN V PRODUCTION PROTEIN"/>
    <property type="match status" value="1"/>
</dbReference>
<dbReference type="InterPro" id="IPR052719">
    <property type="entry name" value="CvpA-like"/>
</dbReference>
<evidence type="ECO:0000313" key="6">
    <source>
        <dbReference type="EMBL" id="AHC73801.1"/>
    </source>
</evidence>
<dbReference type="GO" id="GO:0009403">
    <property type="term" value="P:toxin biosynthetic process"/>
    <property type="evidence" value="ECO:0007669"/>
    <property type="project" value="InterPro"/>
</dbReference>
<name>V9TT93_9PROT</name>
<keyword evidence="2 5" id="KW-0812">Transmembrane</keyword>
<keyword evidence="7" id="KW-1185">Reference proteome</keyword>
<feature type="transmembrane region" description="Helical" evidence="5">
    <location>
        <begin position="12"/>
        <end position="32"/>
    </location>
</feature>
<dbReference type="Pfam" id="PF02674">
    <property type="entry name" value="Colicin_V"/>
    <property type="match status" value="1"/>
</dbReference>
<evidence type="ECO:0000313" key="7">
    <source>
        <dbReference type="Proteomes" id="UP000018700"/>
    </source>
</evidence>
<dbReference type="eggNOG" id="COG1286">
    <property type="taxonomic scope" value="Bacteria"/>
</dbReference>
<feature type="transmembrane region" description="Helical" evidence="5">
    <location>
        <begin position="44"/>
        <end position="64"/>
    </location>
</feature>
<dbReference type="GO" id="GO:0016020">
    <property type="term" value="C:membrane"/>
    <property type="evidence" value="ECO:0007669"/>
    <property type="project" value="UniProtKB-SubCell"/>
</dbReference>
<sequence length="154" mass="17396">MPALIRGFIYEISYVFAWISALLVLIYAYNLITVYLANFIAIDASLEILIAGSIFFLLFLIVFINLGKSANTMMPMIKFNLVNRILGFIFGIVRGLVIIYLIYSLVSWIEPNSENYPTFLKEAQLLPIIVAGSDRLNALVPQSLKTKLVEKQNI</sequence>
<dbReference type="STRING" id="1401328.P856_590"/>
<reference evidence="6 7" key="1">
    <citation type="journal article" date="2013" name="PLoS ONE">
        <title>Bacterial endosymbiosis in a chordate host: long-term co-evolution and conservation of secondary metabolism.</title>
        <authorList>
            <person name="Kwan J.C."/>
            <person name="Schmidt E.W."/>
        </authorList>
    </citation>
    <scope>NUCLEOTIDE SEQUENCE [LARGE SCALE GENOMIC DNA]</scope>
    <source>
        <strain evidence="7">faulkneri L5</strain>
    </source>
</reference>
<evidence type="ECO:0000256" key="2">
    <source>
        <dbReference type="ARBA" id="ARBA00022692"/>
    </source>
</evidence>
<keyword evidence="3 5" id="KW-1133">Transmembrane helix</keyword>
<accession>V9TT93</accession>
<proteinExistence type="predicted"/>